<keyword evidence="3" id="KW-1185">Reference proteome</keyword>
<sequence>MQKDKSDNESDAIDIDQCDNEESKEKVNKTEFSGSEDEGLQYIAPSKKRARVISDFETESDLNVIDTSDKEISAEKAADGTLWGNIEQR</sequence>
<dbReference type="OrthoDB" id="10423742at2759"/>
<protein>
    <submittedName>
        <fullName evidence="2">Uncharacterized protein</fullName>
    </submittedName>
</protein>
<reference evidence="2" key="1">
    <citation type="submission" date="2020-08" db="EMBL/GenBank/DDBJ databases">
        <title>Multicomponent nature underlies the extraordinary mechanical properties of spider dragline silk.</title>
        <authorList>
            <person name="Kono N."/>
            <person name="Nakamura H."/>
            <person name="Mori M."/>
            <person name="Yoshida Y."/>
            <person name="Ohtoshi R."/>
            <person name="Malay A.D."/>
            <person name="Moran D.A.P."/>
            <person name="Tomita M."/>
            <person name="Numata K."/>
            <person name="Arakawa K."/>
        </authorList>
    </citation>
    <scope>NUCLEOTIDE SEQUENCE</scope>
</reference>
<evidence type="ECO:0000313" key="3">
    <source>
        <dbReference type="Proteomes" id="UP000886998"/>
    </source>
</evidence>
<dbReference type="Proteomes" id="UP000886998">
    <property type="component" value="Unassembled WGS sequence"/>
</dbReference>
<evidence type="ECO:0000256" key="1">
    <source>
        <dbReference type="SAM" id="MobiDB-lite"/>
    </source>
</evidence>
<comment type="caution">
    <text evidence="2">The sequence shown here is derived from an EMBL/GenBank/DDBJ whole genome shotgun (WGS) entry which is preliminary data.</text>
</comment>
<evidence type="ECO:0000313" key="2">
    <source>
        <dbReference type="EMBL" id="GFY60967.1"/>
    </source>
</evidence>
<dbReference type="EMBL" id="BMAV01013356">
    <property type="protein sequence ID" value="GFY60967.1"/>
    <property type="molecule type" value="Genomic_DNA"/>
</dbReference>
<accession>A0A8X6XVF2</accession>
<proteinExistence type="predicted"/>
<feature type="region of interest" description="Disordered" evidence="1">
    <location>
        <begin position="1"/>
        <end position="38"/>
    </location>
</feature>
<organism evidence="2 3">
    <name type="scientific">Trichonephila inaurata madagascariensis</name>
    <dbReference type="NCBI Taxonomy" id="2747483"/>
    <lineage>
        <taxon>Eukaryota</taxon>
        <taxon>Metazoa</taxon>
        <taxon>Ecdysozoa</taxon>
        <taxon>Arthropoda</taxon>
        <taxon>Chelicerata</taxon>
        <taxon>Arachnida</taxon>
        <taxon>Araneae</taxon>
        <taxon>Araneomorphae</taxon>
        <taxon>Entelegynae</taxon>
        <taxon>Araneoidea</taxon>
        <taxon>Nephilidae</taxon>
        <taxon>Trichonephila</taxon>
        <taxon>Trichonephila inaurata</taxon>
    </lineage>
</organism>
<gene>
    <name evidence="2" type="ORF">TNIN_238231</name>
</gene>
<feature type="compositionally biased region" description="Acidic residues" evidence="1">
    <location>
        <begin position="9"/>
        <end position="20"/>
    </location>
</feature>
<name>A0A8X6XVF2_9ARAC</name>
<dbReference type="AlphaFoldDB" id="A0A8X6XVF2"/>